<keyword evidence="3" id="KW-1185">Reference proteome</keyword>
<dbReference type="GO" id="GO:0006811">
    <property type="term" value="P:monoatomic ion transport"/>
    <property type="evidence" value="ECO:0007669"/>
    <property type="project" value="InterPro"/>
</dbReference>
<dbReference type="GO" id="GO:0016020">
    <property type="term" value="C:membrane"/>
    <property type="evidence" value="ECO:0007669"/>
    <property type="project" value="InterPro"/>
</dbReference>
<evidence type="ECO:0000259" key="1">
    <source>
        <dbReference type="Pfam" id="PF03522"/>
    </source>
</evidence>
<dbReference type="Pfam" id="PF03522">
    <property type="entry name" value="SLC12"/>
    <property type="match status" value="1"/>
</dbReference>
<gene>
    <name evidence="2" type="primary">slc12a3_1</name>
    <name evidence="2" type="ORF">EYF80_066931</name>
</gene>
<sequence>MPVAARGVCPNALYLAWLDVLSRDLRPPVLLVRGNQENVLTFYCQ</sequence>
<accession>A0A4Z2E2J7</accession>
<reference evidence="2 3" key="1">
    <citation type="submission" date="2019-03" db="EMBL/GenBank/DDBJ databases">
        <title>First draft genome of Liparis tanakae, snailfish: a comprehensive survey of snailfish specific genes.</title>
        <authorList>
            <person name="Kim W."/>
            <person name="Song I."/>
            <person name="Jeong J.-H."/>
            <person name="Kim D."/>
            <person name="Kim S."/>
            <person name="Ryu S."/>
            <person name="Song J.Y."/>
            <person name="Lee S.K."/>
        </authorList>
    </citation>
    <scope>NUCLEOTIDE SEQUENCE [LARGE SCALE GENOMIC DNA]</scope>
    <source>
        <tissue evidence="2">Muscle</tissue>
    </source>
</reference>
<dbReference type="InterPro" id="IPR018491">
    <property type="entry name" value="SLC12_C"/>
</dbReference>
<protein>
    <submittedName>
        <fullName evidence="2">Solute carrier family 12 member 3</fullName>
    </submittedName>
</protein>
<dbReference type="Proteomes" id="UP000314294">
    <property type="component" value="Unassembled WGS sequence"/>
</dbReference>
<dbReference type="AlphaFoldDB" id="A0A4Z2E2J7"/>
<evidence type="ECO:0000313" key="3">
    <source>
        <dbReference type="Proteomes" id="UP000314294"/>
    </source>
</evidence>
<evidence type="ECO:0000313" key="2">
    <source>
        <dbReference type="EMBL" id="TNN22953.1"/>
    </source>
</evidence>
<proteinExistence type="predicted"/>
<dbReference type="OrthoDB" id="2020542at2759"/>
<organism evidence="2 3">
    <name type="scientific">Liparis tanakae</name>
    <name type="common">Tanaka's snailfish</name>
    <dbReference type="NCBI Taxonomy" id="230148"/>
    <lineage>
        <taxon>Eukaryota</taxon>
        <taxon>Metazoa</taxon>
        <taxon>Chordata</taxon>
        <taxon>Craniata</taxon>
        <taxon>Vertebrata</taxon>
        <taxon>Euteleostomi</taxon>
        <taxon>Actinopterygii</taxon>
        <taxon>Neopterygii</taxon>
        <taxon>Teleostei</taxon>
        <taxon>Neoteleostei</taxon>
        <taxon>Acanthomorphata</taxon>
        <taxon>Eupercaria</taxon>
        <taxon>Perciformes</taxon>
        <taxon>Cottioidei</taxon>
        <taxon>Cottales</taxon>
        <taxon>Liparidae</taxon>
        <taxon>Liparis</taxon>
    </lineage>
</organism>
<dbReference type="GO" id="GO:0022857">
    <property type="term" value="F:transmembrane transporter activity"/>
    <property type="evidence" value="ECO:0007669"/>
    <property type="project" value="InterPro"/>
</dbReference>
<dbReference type="EMBL" id="SRLO01020363">
    <property type="protein sequence ID" value="TNN22953.1"/>
    <property type="molecule type" value="Genomic_DNA"/>
</dbReference>
<name>A0A4Z2E2J7_9TELE</name>
<comment type="caution">
    <text evidence="2">The sequence shown here is derived from an EMBL/GenBank/DDBJ whole genome shotgun (WGS) entry which is preliminary data.</text>
</comment>
<feature type="domain" description="SLC12A transporter C-terminal" evidence="1">
    <location>
        <begin position="1"/>
        <end position="44"/>
    </location>
</feature>